<comment type="caution">
    <text evidence="2">The sequence shown here is derived from an EMBL/GenBank/DDBJ whole genome shotgun (WGS) entry which is preliminary data.</text>
</comment>
<dbReference type="RefSeq" id="WP_188605249.1">
    <property type="nucleotide sequence ID" value="NZ_BMIC01000001.1"/>
</dbReference>
<dbReference type="NCBIfam" id="TIGR04183">
    <property type="entry name" value="Por_Secre_tail"/>
    <property type="match status" value="1"/>
</dbReference>
<reference evidence="2 3" key="1">
    <citation type="journal article" date="2014" name="Int. J. Syst. Evol. Microbiol.">
        <title>Complete genome sequence of Corynebacterium casei LMG S-19264T (=DSM 44701T), isolated from a smear-ripened cheese.</title>
        <authorList>
            <consortium name="US DOE Joint Genome Institute (JGI-PGF)"/>
            <person name="Walter F."/>
            <person name="Albersmeier A."/>
            <person name="Kalinowski J."/>
            <person name="Ruckert C."/>
        </authorList>
    </citation>
    <scope>NUCLEOTIDE SEQUENCE [LARGE SCALE GENOMIC DNA]</scope>
    <source>
        <strain evidence="2 3">CGMCC 1.15295</strain>
    </source>
</reference>
<dbReference type="Proteomes" id="UP000598120">
    <property type="component" value="Unassembled WGS sequence"/>
</dbReference>
<dbReference type="InterPro" id="IPR026444">
    <property type="entry name" value="Secre_tail"/>
</dbReference>
<keyword evidence="1" id="KW-0732">Signal</keyword>
<evidence type="ECO:0000313" key="2">
    <source>
        <dbReference type="EMBL" id="GFZ81981.1"/>
    </source>
</evidence>
<name>A0A8J2TMJ1_9FLAO</name>
<gene>
    <name evidence="2" type="ORF">GCM10011531_10420</name>
</gene>
<dbReference type="AlphaFoldDB" id="A0A8J2TMJ1"/>
<evidence type="ECO:0000313" key="3">
    <source>
        <dbReference type="Proteomes" id="UP000598120"/>
    </source>
</evidence>
<accession>A0A8J2TMJ1</accession>
<keyword evidence="3" id="KW-1185">Reference proteome</keyword>
<evidence type="ECO:0000256" key="1">
    <source>
        <dbReference type="ARBA" id="ARBA00022729"/>
    </source>
</evidence>
<organism evidence="2 3">
    <name type="scientific">Aquaticitalea lipolytica</name>
    <dbReference type="NCBI Taxonomy" id="1247562"/>
    <lineage>
        <taxon>Bacteria</taxon>
        <taxon>Pseudomonadati</taxon>
        <taxon>Bacteroidota</taxon>
        <taxon>Flavobacteriia</taxon>
        <taxon>Flavobacteriales</taxon>
        <taxon>Flavobacteriaceae</taxon>
        <taxon>Aquaticitalea</taxon>
    </lineage>
</organism>
<proteinExistence type="predicted"/>
<dbReference type="EMBL" id="BMIC01000001">
    <property type="protein sequence ID" value="GFZ81981.1"/>
    <property type="molecule type" value="Genomic_DNA"/>
</dbReference>
<sequence>MKIKYLILIVFLFSKLDKANSQIVNEGILQISPSTNVYFENEYTNKTTGIHNSNGNLYLNNNFVNNGVTLALSGTTYFKSATNNVVTISGTTNNINLYNLQIDITTVGIKGVSVADNFELNVANSINFISGDLRLLGEAQLIQSHTGVNSNSIVSGKLILDQQGYSSAYQYNYWSSPISNSGSFSLLGGKFDGTDSAINPFNPTQILFNSVSPYNGLPSILDGGNNVITSLTINTQWLYKYSRGSGSYSDWINLDENSLIYPGEGYIMKGTNAITANQNYVFYGEPNNGDYTFPITLGEHSLLGNPYPSALDAIKFITDNITVVDALYFWVDGGSTSHNLTDYLGGYAIRNLTGGTPPSIASPLINGIGNSGTVTAPTQYVAIGQGFFIDAIGSGSITFNNSQRVFKTEVSGDAVFYRSTNDATGDQYLRLGYEDPEGFHRQLLLGFLPESLADTRYNPGYDALIAGNRNDDMFFIIESNYDKRYVIQGVNSFVDDMEFPIGVTISETGSHKIILDETNNFTNIVYLKDNYSGTYHNLSESAFNVNLPIGEYFDRYTIVFQTPTLGVSTPAIENVNVFYDGLNNIVIANIKNIELNNVEIYNVMGQQILMIKDNLNNQDRIEIPFNESDGVYLIVLNTNNSKKSTKILKY</sequence>
<protein>
    <submittedName>
        <fullName evidence="2">T9SS C-terminal target domain-containing protein</fullName>
    </submittedName>
</protein>